<proteinExistence type="predicted"/>
<dbReference type="EMBL" id="NHTK01000424">
    <property type="protein sequence ID" value="PPR07557.1"/>
    <property type="molecule type" value="Genomic_DNA"/>
</dbReference>
<evidence type="ECO:0000259" key="3">
    <source>
        <dbReference type="PROSITE" id="PS51061"/>
    </source>
</evidence>
<feature type="region of interest" description="Disordered" evidence="1">
    <location>
        <begin position="321"/>
        <end position="348"/>
    </location>
</feature>
<accession>A0A409YX38</accession>
<dbReference type="InterPro" id="IPR001374">
    <property type="entry name" value="R3H_dom"/>
</dbReference>
<organism evidence="4 5">
    <name type="scientific">Panaeolus cyanescens</name>
    <dbReference type="NCBI Taxonomy" id="181874"/>
    <lineage>
        <taxon>Eukaryota</taxon>
        <taxon>Fungi</taxon>
        <taxon>Dikarya</taxon>
        <taxon>Basidiomycota</taxon>
        <taxon>Agaricomycotina</taxon>
        <taxon>Agaricomycetes</taxon>
        <taxon>Agaricomycetidae</taxon>
        <taxon>Agaricales</taxon>
        <taxon>Agaricineae</taxon>
        <taxon>Galeropsidaceae</taxon>
        <taxon>Panaeolus</taxon>
    </lineage>
</organism>
<feature type="region of interest" description="Disordered" evidence="1">
    <location>
        <begin position="605"/>
        <end position="699"/>
    </location>
</feature>
<dbReference type="GO" id="GO:0003676">
    <property type="term" value="F:nucleic acid binding"/>
    <property type="evidence" value="ECO:0007669"/>
    <property type="project" value="UniProtKB-UniRule"/>
</dbReference>
<sequence length="1024" mass="112151">MAKKNGNRGRGQGTFNTNDGTAGSSRGRGGGGPGRGRGRGRGGPSPKYNNSFIHDELDFTVQMFADAPNAGPSTPRGRGGYGWRGRGGRGRGGQFNQTHSGTNTPVGGGAMTPTGRGRGVQSYGTTPGVGRGRGEPDLNYRGGRRREFGIGASPRGRGGGAGPAQGSSTLSSLLYQERPFLRPVIFVPSVHTKILFEENDDELLKPVIEDVDEMHHSHAPTADRVFRVFSGHVPPPLSNSEDEDNDDAVEELEEVDFNELGKLFDGSTVATTAKVRKAQLDGMIVDEQEQFTGFYIDTKPSAVMPTMDDDVAQLAQTMEETLSTAEDGPDRIVPQPPAEPSPAWEDSYKPPDNIFYVDTQPEHVPSNMLPQGDLRPSALRDDDDDEVIVYVAPHPKNTKKDDDELEVSMDTTTSDAAQTKEPDTSHFKPYVPIAGLPTIEPSADTGASAASVAFSKLAEASNTPSRLRVPALATPRQAKAFQRKRGVLAAKGKRGGKAKISSFGTFGAMREEALLHLDDHKNDSRREERRKGDSDLEWGDTDDDDFAGVDEVPVGISELLATKLGADVKGKGKAKEESEDDHGMEIDGEMDLEAMQSFVGGLLGNKAGEHLTMGDVEDMERIRKEDEEDEDKDSDDSMSEDDEEEDIEASEEAMIISETLDFQDGEEDDDDEKDEDDDDFDSDDDEDQTPKTSFQARLDRLRKMSANKKTQDESFEGFVYDSDDDDEDILERNLTWAEEDEKYIKQISELLDEGDDLSRRQRKQLFKAVSTGTFEDIEYFSAAVPKKDKGKNLPPDLQAQWEKDREKKAERKKQRELEKLIAAADPFTKKKGGKKGRKAMLAAARLDPTITVIPNRIIDITTLVQQIRRFVDEIGGPHEMKLPPTNKETRKNVHELAIAFGLKSVSKGKGDARYTTLTKTTRTGVRVDEWKISKIVRRSGGQGARGDSFVADVKNRIIKVPRHKEGEIVGHAAPKISETNVGFKLLAMMGWSEGDRIGGMPGSGLEAPLTAVIKHTKLGLGATK</sequence>
<comment type="caution">
    <text evidence="4">The sequence shown here is derived from an EMBL/GenBank/DDBJ whole genome shotgun (WGS) entry which is preliminary data.</text>
</comment>
<dbReference type="PANTHER" id="PTHR14195">
    <property type="entry name" value="G PATCH DOMAIN CONTAINING PROTEIN 2"/>
    <property type="match status" value="1"/>
</dbReference>
<feature type="compositionally biased region" description="Acidic residues" evidence="1">
    <location>
        <begin position="626"/>
        <end position="651"/>
    </location>
</feature>
<dbReference type="InterPro" id="IPR051189">
    <property type="entry name" value="Splicing_assoc_domain"/>
</dbReference>
<evidence type="ECO:0000259" key="2">
    <source>
        <dbReference type="PROSITE" id="PS50174"/>
    </source>
</evidence>
<feature type="region of interest" description="Disordered" evidence="1">
    <location>
        <begin position="788"/>
        <end position="812"/>
    </location>
</feature>
<feature type="region of interest" description="Disordered" evidence="1">
    <location>
        <begin position="393"/>
        <end position="428"/>
    </location>
</feature>
<feature type="compositionally biased region" description="Acidic residues" evidence="1">
    <location>
        <begin position="661"/>
        <end position="687"/>
    </location>
</feature>
<dbReference type="Gene3D" id="3.30.1370.50">
    <property type="entry name" value="R3H-like domain"/>
    <property type="match status" value="1"/>
</dbReference>
<dbReference type="Proteomes" id="UP000284842">
    <property type="component" value="Unassembled WGS sequence"/>
</dbReference>
<dbReference type="PROSITE" id="PS50174">
    <property type="entry name" value="G_PATCH"/>
    <property type="match status" value="1"/>
</dbReference>
<feature type="compositionally biased region" description="Gly residues" evidence="1">
    <location>
        <begin position="26"/>
        <end position="35"/>
    </location>
</feature>
<dbReference type="Pfam" id="PF01424">
    <property type="entry name" value="R3H"/>
    <property type="match status" value="1"/>
</dbReference>
<feature type="compositionally biased region" description="Basic and acidic residues" evidence="1">
    <location>
        <begin position="566"/>
        <end position="585"/>
    </location>
</feature>
<feature type="compositionally biased region" description="Polar residues" evidence="1">
    <location>
        <begin position="13"/>
        <end position="22"/>
    </location>
</feature>
<dbReference type="InParanoid" id="A0A409YX38"/>
<dbReference type="OrthoDB" id="21470at2759"/>
<feature type="region of interest" description="Disordered" evidence="1">
    <location>
        <begin position="1"/>
        <end position="167"/>
    </location>
</feature>
<dbReference type="InterPro" id="IPR036867">
    <property type="entry name" value="R3H_dom_sf"/>
</dbReference>
<evidence type="ECO:0000313" key="5">
    <source>
        <dbReference type="Proteomes" id="UP000284842"/>
    </source>
</evidence>
<dbReference type="InterPro" id="IPR000467">
    <property type="entry name" value="G_patch_dom"/>
</dbReference>
<feature type="compositionally biased region" description="Polar residues" evidence="1">
    <location>
        <begin position="94"/>
        <end position="105"/>
    </location>
</feature>
<feature type="domain" description="R3H" evidence="3">
    <location>
        <begin position="854"/>
        <end position="921"/>
    </location>
</feature>
<reference evidence="4 5" key="1">
    <citation type="journal article" date="2018" name="Evol. Lett.">
        <title>Horizontal gene cluster transfer increased hallucinogenic mushroom diversity.</title>
        <authorList>
            <person name="Reynolds H.T."/>
            <person name="Vijayakumar V."/>
            <person name="Gluck-Thaler E."/>
            <person name="Korotkin H.B."/>
            <person name="Matheny P.B."/>
            <person name="Slot J.C."/>
        </authorList>
    </citation>
    <scope>NUCLEOTIDE SEQUENCE [LARGE SCALE GENOMIC DNA]</scope>
    <source>
        <strain evidence="4 5">2629</strain>
    </source>
</reference>
<feature type="region of interest" description="Disordered" evidence="1">
    <location>
        <begin position="519"/>
        <end position="549"/>
    </location>
</feature>
<feature type="compositionally biased region" description="Basic and acidic residues" evidence="1">
    <location>
        <begin position="519"/>
        <end position="534"/>
    </location>
</feature>
<feature type="region of interest" description="Disordered" evidence="1">
    <location>
        <begin position="566"/>
        <end position="592"/>
    </location>
</feature>
<gene>
    <name evidence="4" type="ORF">CVT24_008753</name>
</gene>
<dbReference type="SMART" id="SM00393">
    <property type="entry name" value="R3H"/>
    <property type="match status" value="1"/>
</dbReference>
<dbReference type="PROSITE" id="PS51061">
    <property type="entry name" value="R3H"/>
    <property type="match status" value="1"/>
</dbReference>
<dbReference type="Pfam" id="PF01585">
    <property type="entry name" value="G-patch"/>
    <property type="match status" value="1"/>
</dbReference>
<dbReference type="STRING" id="181874.A0A409YX38"/>
<dbReference type="SMART" id="SM00443">
    <property type="entry name" value="G_patch"/>
    <property type="match status" value="1"/>
</dbReference>
<evidence type="ECO:0008006" key="6">
    <source>
        <dbReference type="Google" id="ProtNLM"/>
    </source>
</evidence>
<protein>
    <recommendedName>
        <fullName evidence="6">Protein SQS1</fullName>
    </recommendedName>
</protein>
<feature type="domain" description="G-patch" evidence="2">
    <location>
        <begin position="978"/>
        <end position="1024"/>
    </location>
</feature>
<dbReference type="AlphaFoldDB" id="A0A409YX38"/>
<evidence type="ECO:0000256" key="1">
    <source>
        <dbReference type="SAM" id="MobiDB-lite"/>
    </source>
</evidence>
<dbReference type="SUPFAM" id="SSF82708">
    <property type="entry name" value="R3H domain"/>
    <property type="match status" value="1"/>
</dbReference>
<feature type="compositionally biased region" description="Basic and acidic residues" evidence="1">
    <location>
        <begin position="801"/>
        <end position="812"/>
    </location>
</feature>
<keyword evidence="5" id="KW-1185">Reference proteome</keyword>
<feature type="compositionally biased region" description="Acidic residues" evidence="1">
    <location>
        <begin position="535"/>
        <end position="548"/>
    </location>
</feature>
<evidence type="ECO:0000313" key="4">
    <source>
        <dbReference type="EMBL" id="PPR07557.1"/>
    </source>
</evidence>
<feature type="compositionally biased region" description="Gly residues" evidence="1">
    <location>
        <begin position="77"/>
        <end position="93"/>
    </location>
</feature>
<name>A0A409YX38_9AGAR</name>